<protein>
    <submittedName>
        <fullName evidence="10">Ger(X)C family spore germination protein</fullName>
    </submittedName>
</protein>
<reference evidence="10 11" key="1">
    <citation type="submission" date="2024-05" db="EMBL/GenBank/DDBJ databases">
        <authorList>
            <person name="Haq I."/>
            <person name="Ullah Z."/>
            <person name="Ahmad R."/>
            <person name="Li M."/>
            <person name="Tong Y."/>
        </authorList>
    </citation>
    <scope>NUCLEOTIDE SEQUENCE [LARGE SCALE GENOMIC DNA]</scope>
    <source>
        <strain evidence="10 11">16A2E</strain>
    </source>
</reference>
<feature type="domain" description="Spore germination protein N-terminal" evidence="9">
    <location>
        <begin position="22"/>
        <end position="221"/>
    </location>
</feature>
<evidence type="ECO:0000259" key="9">
    <source>
        <dbReference type="Pfam" id="PF25198"/>
    </source>
</evidence>
<keyword evidence="11" id="KW-1185">Reference proteome</keyword>
<evidence type="ECO:0000259" key="8">
    <source>
        <dbReference type="Pfam" id="PF05504"/>
    </source>
</evidence>
<organism evidence="10 11">
    <name type="scientific">Ornithinibacillus xuwenensis</name>
    <dbReference type="NCBI Taxonomy" id="3144668"/>
    <lineage>
        <taxon>Bacteria</taxon>
        <taxon>Bacillati</taxon>
        <taxon>Bacillota</taxon>
        <taxon>Bacilli</taxon>
        <taxon>Bacillales</taxon>
        <taxon>Bacillaceae</taxon>
        <taxon>Ornithinibacillus</taxon>
    </lineage>
</organism>
<gene>
    <name evidence="10" type="ORF">ABC228_10210</name>
</gene>
<dbReference type="InterPro" id="IPR008844">
    <property type="entry name" value="Spore_GerAC-like"/>
</dbReference>
<sequence length="399" mass="44983">MMKKVCSIFIFLSFFILSGCWDQYELEERANILGLAIDLVEQEDIKEENEVTHPEGEFPNEKRHTFYKITAQIAVPGKIKLGPEGGSEGSDKTSWVIQTTGHTLKDAMANLQQQLAERLYLGHLQIVIISDEIAERGIEDVNDYLGRNPEVRRTAWMVVNKKDASKVIQAAPPLETVPSLYLSDTLDNAVKFGKLPREYLGRFWIDLSDKGIDGILPAVKVVDNDRIMVDGFALFRGEKMVDRTTPIEIGVLMNLTESNAGGYSTPVEVQDGIYFIESQERTNNIDVTLKDGEPTANISVKIDAILDEQINTDSLNDEVINEIEKEANKKMEKLSQKLVASLQDTGSDALGIGARIRAKHGGYWDKEIQSDERWIDVFQEMDISITYHYRIRRAGIRSQ</sequence>
<dbReference type="Pfam" id="PF05504">
    <property type="entry name" value="Spore_GerAC"/>
    <property type="match status" value="1"/>
</dbReference>
<accession>A0ABU9XH33</accession>
<evidence type="ECO:0000256" key="3">
    <source>
        <dbReference type="ARBA" id="ARBA00022544"/>
    </source>
</evidence>
<dbReference type="PANTHER" id="PTHR35789">
    <property type="entry name" value="SPORE GERMINATION PROTEIN B3"/>
    <property type="match status" value="1"/>
</dbReference>
<keyword evidence="5" id="KW-0472">Membrane</keyword>
<dbReference type="PROSITE" id="PS51257">
    <property type="entry name" value="PROKAR_LIPOPROTEIN"/>
    <property type="match status" value="1"/>
</dbReference>
<feature type="domain" description="Spore germination GerAC-like C-terminal" evidence="8">
    <location>
        <begin position="230"/>
        <end position="395"/>
    </location>
</feature>
<evidence type="ECO:0000313" key="11">
    <source>
        <dbReference type="Proteomes" id="UP001444625"/>
    </source>
</evidence>
<evidence type="ECO:0000256" key="7">
    <source>
        <dbReference type="ARBA" id="ARBA00023288"/>
    </source>
</evidence>
<keyword evidence="7" id="KW-0449">Lipoprotein</keyword>
<dbReference type="NCBIfam" id="TIGR02887">
    <property type="entry name" value="spore_ger_x_C"/>
    <property type="match status" value="1"/>
</dbReference>
<dbReference type="InterPro" id="IPR046953">
    <property type="entry name" value="Spore_GerAC-like_C"/>
</dbReference>
<evidence type="ECO:0000256" key="1">
    <source>
        <dbReference type="ARBA" id="ARBA00004635"/>
    </source>
</evidence>
<keyword evidence="6" id="KW-0564">Palmitate</keyword>
<comment type="caution">
    <text evidence="10">The sequence shown here is derived from an EMBL/GenBank/DDBJ whole genome shotgun (WGS) entry which is preliminary data.</text>
</comment>
<comment type="subcellular location">
    <subcellularLocation>
        <location evidence="1">Membrane</location>
        <topology evidence="1">Lipid-anchor</topology>
    </subcellularLocation>
</comment>
<keyword evidence="3" id="KW-0309">Germination</keyword>
<evidence type="ECO:0000256" key="6">
    <source>
        <dbReference type="ARBA" id="ARBA00023139"/>
    </source>
</evidence>
<name>A0ABU9XH33_9BACI</name>
<dbReference type="RefSeq" id="WP_345825032.1">
    <property type="nucleotide sequence ID" value="NZ_JBDIML010000003.1"/>
</dbReference>
<evidence type="ECO:0000256" key="5">
    <source>
        <dbReference type="ARBA" id="ARBA00023136"/>
    </source>
</evidence>
<comment type="similarity">
    <text evidence="2">Belongs to the GerABKC lipoprotein family.</text>
</comment>
<keyword evidence="4" id="KW-0732">Signal</keyword>
<dbReference type="InterPro" id="IPR057336">
    <property type="entry name" value="GerAC_N"/>
</dbReference>
<dbReference type="EMBL" id="JBDIML010000003">
    <property type="protein sequence ID" value="MEN2767561.1"/>
    <property type="molecule type" value="Genomic_DNA"/>
</dbReference>
<dbReference type="Gene3D" id="3.30.300.210">
    <property type="entry name" value="Nutrient germinant receptor protein C, domain 3"/>
    <property type="match status" value="1"/>
</dbReference>
<proteinExistence type="inferred from homology"/>
<dbReference type="InterPro" id="IPR038501">
    <property type="entry name" value="Spore_GerAC_C_sf"/>
</dbReference>
<evidence type="ECO:0000256" key="4">
    <source>
        <dbReference type="ARBA" id="ARBA00022729"/>
    </source>
</evidence>
<dbReference type="Proteomes" id="UP001444625">
    <property type="component" value="Unassembled WGS sequence"/>
</dbReference>
<dbReference type="PANTHER" id="PTHR35789:SF1">
    <property type="entry name" value="SPORE GERMINATION PROTEIN B3"/>
    <property type="match status" value="1"/>
</dbReference>
<dbReference type="Pfam" id="PF25198">
    <property type="entry name" value="Spore_GerAC_N"/>
    <property type="match status" value="1"/>
</dbReference>
<evidence type="ECO:0000256" key="2">
    <source>
        <dbReference type="ARBA" id="ARBA00007886"/>
    </source>
</evidence>
<evidence type="ECO:0000313" key="10">
    <source>
        <dbReference type="EMBL" id="MEN2767561.1"/>
    </source>
</evidence>